<evidence type="ECO:0000313" key="3">
    <source>
        <dbReference type="EMBL" id="GAA2934046.1"/>
    </source>
</evidence>
<feature type="region of interest" description="Disordered" evidence="1">
    <location>
        <begin position="276"/>
        <end position="374"/>
    </location>
</feature>
<accession>A0ABP6JIZ1</accession>
<feature type="compositionally biased region" description="Low complexity" evidence="1">
    <location>
        <begin position="236"/>
        <end position="249"/>
    </location>
</feature>
<comment type="caution">
    <text evidence="3">The sequence shown here is derived from an EMBL/GenBank/DDBJ whole genome shotgun (WGS) entry which is preliminary data.</text>
</comment>
<evidence type="ECO:0008006" key="5">
    <source>
        <dbReference type="Google" id="ProtNLM"/>
    </source>
</evidence>
<feature type="compositionally biased region" description="Low complexity" evidence="1">
    <location>
        <begin position="302"/>
        <end position="313"/>
    </location>
</feature>
<keyword evidence="2" id="KW-0812">Transmembrane</keyword>
<feature type="compositionally biased region" description="Low complexity" evidence="1">
    <location>
        <begin position="284"/>
        <end position="294"/>
    </location>
</feature>
<organism evidence="3 4">
    <name type="scientific">Streptomyces thioluteus</name>
    <dbReference type="NCBI Taxonomy" id="66431"/>
    <lineage>
        <taxon>Bacteria</taxon>
        <taxon>Bacillati</taxon>
        <taxon>Actinomycetota</taxon>
        <taxon>Actinomycetes</taxon>
        <taxon>Kitasatosporales</taxon>
        <taxon>Streptomycetaceae</taxon>
        <taxon>Streptomyces</taxon>
    </lineage>
</organism>
<dbReference type="Proteomes" id="UP001501102">
    <property type="component" value="Unassembled WGS sequence"/>
</dbReference>
<name>A0ABP6JIZ1_STRTU</name>
<keyword evidence="2" id="KW-0472">Membrane</keyword>
<feature type="compositionally biased region" description="Basic residues" evidence="1">
    <location>
        <begin position="411"/>
        <end position="423"/>
    </location>
</feature>
<proteinExistence type="predicted"/>
<evidence type="ECO:0000313" key="4">
    <source>
        <dbReference type="Proteomes" id="UP001501102"/>
    </source>
</evidence>
<keyword evidence="4" id="KW-1185">Reference proteome</keyword>
<evidence type="ECO:0000256" key="2">
    <source>
        <dbReference type="SAM" id="Phobius"/>
    </source>
</evidence>
<protein>
    <recommendedName>
        <fullName evidence="5">Transposase</fullName>
    </recommendedName>
</protein>
<feature type="region of interest" description="Disordered" evidence="1">
    <location>
        <begin position="236"/>
        <end position="259"/>
    </location>
</feature>
<evidence type="ECO:0000256" key="1">
    <source>
        <dbReference type="SAM" id="MobiDB-lite"/>
    </source>
</evidence>
<reference evidence="4" key="1">
    <citation type="journal article" date="2019" name="Int. J. Syst. Evol. Microbiol.">
        <title>The Global Catalogue of Microorganisms (GCM) 10K type strain sequencing project: providing services to taxonomists for standard genome sequencing and annotation.</title>
        <authorList>
            <consortium name="The Broad Institute Genomics Platform"/>
            <consortium name="The Broad Institute Genome Sequencing Center for Infectious Disease"/>
            <person name="Wu L."/>
            <person name="Ma J."/>
        </authorList>
    </citation>
    <scope>NUCLEOTIDE SEQUENCE [LARGE SCALE GENOMIC DNA]</scope>
    <source>
        <strain evidence="4">JCM 4087</strain>
    </source>
</reference>
<dbReference type="RefSeq" id="WP_344964052.1">
    <property type="nucleotide sequence ID" value="NZ_BAAAXZ010000122.1"/>
</dbReference>
<keyword evidence="2" id="KW-1133">Transmembrane helix</keyword>
<dbReference type="EMBL" id="BAAAXZ010000122">
    <property type="protein sequence ID" value="GAA2934046.1"/>
    <property type="molecule type" value="Genomic_DNA"/>
</dbReference>
<gene>
    <name evidence="3" type="ORF">GCM10020221_32200</name>
</gene>
<sequence>MANWRDWKDDLLARHDAEPVPALDSIVRIMRSPTALKLFEALMFGPAAAADRTEAFLARHGLPAPERYDAKAQLKTFERMAEDGVTRLPSREDPSYLEFDERMRGLVGPVGEEPDTRCRTAFTLSIASMYQVAQHRRIDVRGQVICARVHPEPLTVTHARYGVRPDEGIPLRHGERPPPPALPLVLTDRDGGRWWLEGWKTARARRDLWKQTRTLEITIGREGEPACYAGVIQVPARASSPTRSTASASIPGCPRRSSGSPELSWLSWFFVQMGMGSPSPPCGPRRAAGPAPGRDSTRRQGQDAAQIPQADQAKGAEPDDAEPLNSGSAPRTSRSPSPRPNGTELGLCGLRRATAPTGRRPRHPRTDGVLLDCSRNGDAEPGGRLLDAGYEPWLLDCAAAAACPTTGPRPLHLRRRGALRHPRGCGARPRNDSRRRPLQVVATASGALCLSLSMAAGLVTGLRRRRAGRLPHPKMSWKTRCACTSAAKTPAVAPSSTSPRLPQGGPLVEALPDLAEVSLGAECKDPTLPDLHNDSWGVGGSLFEHENLDTRTHDRLAELYGTVPCGSSRTCGRSKLATR</sequence>
<feature type="region of interest" description="Disordered" evidence="1">
    <location>
        <begin position="410"/>
        <end position="436"/>
    </location>
</feature>
<feature type="transmembrane region" description="Helical" evidence="2">
    <location>
        <begin position="440"/>
        <end position="462"/>
    </location>
</feature>